<dbReference type="AlphaFoldDB" id="A0A0A9C8R7"/>
<accession>A0A0A9C8R7</accession>
<evidence type="ECO:0000313" key="1">
    <source>
        <dbReference type="EMBL" id="JAD70858.1"/>
    </source>
</evidence>
<name>A0A0A9C8R7_ARUDO</name>
<protein>
    <submittedName>
        <fullName evidence="1">Uncharacterized protein</fullName>
    </submittedName>
</protein>
<dbReference type="EMBL" id="GBRH01227037">
    <property type="protein sequence ID" value="JAD70858.1"/>
    <property type="molecule type" value="Transcribed_RNA"/>
</dbReference>
<sequence>MIKIQLRFLMRYHLHLAAIA</sequence>
<organism evidence="1">
    <name type="scientific">Arundo donax</name>
    <name type="common">Giant reed</name>
    <name type="synonym">Donax arundinaceus</name>
    <dbReference type="NCBI Taxonomy" id="35708"/>
    <lineage>
        <taxon>Eukaryota</taxon>
        <taxon>Viridiplantae</taxon>
        <taxon>Streptophyta</taxon>
        <taxon>Embryophyta</taxon>
        <taxon>Tracheophyta</taxon>
        <taxon>Spermatophyta</taxon>
        <taxon>Magnoliopsida</taxon>
        <taxon>Liliopsida</taxon>
        <taxon>Poales</taxon>
        <taxon>Poaceae</taxon>
        <taxon>PACMAD clade</taxon>
        <taxon>Arundinoideae</taxon>
        <taxon>Arundineae</taxon>
        <taxon>Arundo</taxon>
    </lineage>
</organism>
<proteinExistence type="predicted"/>
<reference evidence="1" key="2">
    <citation type="journal article" date="2015" name="Data Brief">
        <title>Shoot transcriptome of the giant reed, Arundo donax.</title>
        <authorList>
            <person name="Barrero R.A."/>
            <person name="Guerrero F.D."/>
            <person name="Moolhuijzen P."/>
            <person name="Goolsby J.A."/>
            <person name="Tidwell J."/>
            <person name="Bellgard S.E."/>
            <person name="Bellgard M.I."/>
        </authorList>
    </citation>
    <scope>NUCLEOTIDE SEQUENCE</scope>
    <source>
        <tissue evidence="1">Shoot tissue taken approximately 20 cm above the soil surface</tissue>
    </source>
</reference>
<reference evidence="1" key="1">
    <citation type="submission" date="2014-09" db="EMBL/GenBank/DDBJ databases">
        <authorList>
            <person name="Magalhaes I.L.F."/>
            <person name="Oliveira U."/>
            <person name="Santos F.R."/>
            <person name="Vidigal T.H.D.A."/>
            <person name="Brescovit A.D."/>
            <person name="Santos A.J."/>
        </authorList>
    </citation>
    <scope>NUCLEOTIDE SEQUENCE</scope>
    <source>
        <tissue evidence="1">Shoot tissue taken approximately 20 cm above the soil surface</tissue>
    </source>
</reference>